<organism evidence="2 3">
    <name type="scientific">Chitinophaga silvisoli</name>
    <dbReference type="NCBI Taxonomy" id="2291814"/>
    <lineage>
        <taxon>Bacteria</taxon>
        <taxon>Pseudomonadati</taxon>
        <taxon>Bacteroidota</taxon>
        <taxon>Chitinophagia</taxon>
        <taxon>Chitinophagales</taxon>
        <taxon>Chitinophagaceae</taxon>
        <taxon>Chitinophaga</taxon>
    </lineage>
</organism>
<dbReference type="PANTHER" id="PTHR43471:SF14">
    <property type="entry name" value="ABC-2 TYPE TRANSPORT SYSTEM PERMEASE PROTEIN"/>
    <property type="match status" value="1"/>
</dbReference>
<keyword evidence="1" id="KW-1133">Transmembrane helix</keyword>
<feature type="transmembrane region" description="Helical" evidence="1">
    <location>
        <begin position="108"/>
        <end position="129"/>
    </location>
</feature>
<feature type="transmembrane region" description="Helical" evidence="1">
    <location>
        <begin position="149"/>
        <end position="173"/>
    </location>
</feature>
<evidence type="ECO:0000256" key="1">
    <source>
        <dbReference type="SAM" id="Phobius"/>
    </source>
</evidence>
<keyword evidence="3" id="KW-1185">Reference proteome</keyword>
<sequence>MVKKEVADQIHSWRFIIMALLILLTWLGSMYVSMSNIRSAMENVRDHDTLYFYLKLLTITDRSLPPFHVFIGFLGPLLGIALGFDAINSEQSNGTLIRLMAQPVYRDSLLNAKFTGSLIVISILFFSLNMLMVGGGMLITGVRIEVAEFIRILCFVGLSIIYVAFWLNLSILLSVKFRQTATSALTAIAIWLFITVFYPILVQIILKGILPDPNDLSPDQLVIYNQIRHNFLVVMPGQMYADGTTTLLMPVVRSMGPLTMEQMAMAVPSPLPLRESLLITWPQVSGLIAATVACFAISYWLFMRREIRT</sequence>
<evidence type="ECO:0000313" key="3">
    <source>
        <dbReference type="Proteomes" id="UP000261174"/>
    </source>
</evidence>
<comment type="caution">
    <text evidence="2">The sequence shown here is derived from an EMBL/GenBank/DDBJ whole genome shotgun (WGS) entry which is preliminary data.</text>
</comment>
<keyword evidence="1" id="KW-0472">Membrane</keyword>
<dbReference type="GO" id="GO:0140359">
    <property type="term" value="F:ABC-type transporter activity"/>
    <property type="evidence" value="ECO:0007669"/>
    <property type="project" value="InterPro"/>
</dbReference>
<feature type="transmembrane region" description="Helical" evidence="1">
    <location>
        <begin position="12"/>
        <end position="32"/>
    </location>
</feature>
<protein>
    <submittedName>
        <fullName evidence="2">ABC transporter permease</fullName>
    </submittedName>
</protein>
<dbReference type="Pfam" id="PF12679">
    <property type="entry name" value="ABC2_membrane_2"/>
    <property type="match status" value="1"/>
</dbReference>
<feature type="transmembrane region" description="Helical" evidence="1">
    <location>
        <begin position="67"/>
        <end position="87"/>
    </location>
</feature>
<feature type="transmembrane region" description="Helical" evidence="1">
    <location>
        <begin position="185"/>
        <end position="206"/>
    </location>
</feature>
<proteinExistence type="predicted"/>
<evidence type="ECO:0000313" key="2">
    <source>
        <dbReference type="EMBL" id="RFM31149.1"/>
    </source>
</evidence>
<dbReference type="AlphaFoldDB" id="A0A3E1NT79"/>
<dbReference type="Proteomes" id="UP000261174">
    <property type="component" value="Unassembled WGS sequence"/>
</dbReference>
<accession>A0A3E1NT79</accession>
<feature type="transmembrane region" description="Helical" evidence="1">
    <location>
        <begin position="279"/>
        <end position="302"/>
    </location>
</feature>
<dbReference type="GO" id="GO:0005886">
    <property type="term" value="C:plasma membrane"/>
    <property type="evidence" value="ECO:0007669"/>
    <property type="project" value="UniProtKB-SubCell"/>
</dbReference>
<name>A0A3E1NT79_9BACT</name>
<dbReference type="PANTHER" id="PTHR43471">
    <property type="entry name" value="ABC TRANSPORTER PERMEASE"/>
    <property type="match status" value="1"/>
</dbReference>
<dbReference type="OrthoDB" id="9795677at2"/>
<keyword evidence="1" id="KW-0812">Transmembrane</keyword>
<dbReference type="EMBL" id="QTJV01000016">
    <property type="protein sequence ID" value="RFM31149.1"/>
    <property type="molecule type" value="Genomic_DNA"/>
</dbReference>
<reference evidence="2 3" key="1">
    <citation type="submission" date="2018-08" db="EMBL/GenBank/DDBJ databases">
        <title>Chitinophaga sp. K20C18050901, a novel bacterium isolated from forest soil.</title>
        <authorList>
            <person name="Wang C."/>
        </authorList>
    </citation>
    <scope>NUCLEOTIDE SEQUENCE [LARGE SCALE GENOMIC DNA]</scope>
    <source>
        <strain evidence="2 3">K20C18050901</strain>
    </source>
</reference>
<gene>
    <name evidence="2" type="ORF">DXN04_30380</name>
</gene>